<evidence type="ECO:0000256" key="1">
    <source>
        <dbReference type="ARBA" id="ARBA00022737"/>
    </source>
</evidence>
<dbReference type="PANTHER" id="PTHR47934">
    <property type="entry name" value="PENTATRICOPEPTIDE REPEAT-CONTAINING PROTEIN PET309, MITOCHONDRIAL"/>
    <property type="match status" value="1"/>
</dbReference>
<dbReference type="InterPro" id="IPR051114">
    <property type="entry name" value="Mito_RNA_Proc_CCM1"/>
</dbReference>
<feature type="repeat" description="PPR" evidence="2">
    <location>
        <begin position="230"/>
        <end position="264"/>
    </location>
</feature>
<dbReference type="EMBL" id="JADFTS010000004">
    <property type="protein sequence ID" value="KAF9611554.1"/>
    <property type="molecule type" value="Genomic_DNA"/>
</dbReference>
<dbReference type="AlphaFoldDB" id="A0A835I6Y8"/>
<proteinExistence type="predicted"/>
<evidence type="ECO:0008006" key="5">
    <source>
        <dbReference type="Google" id="ProtNLM"/>
    </source>
</evidence>
<evidence type="ECO:0000256" key="2">
    <source>
        <dbReference type="PROSITE-ProRule" id="PRU00708"/>
    </source>
</evidence>
<dbReference type="GO" id="GO:0006396">
    <property type="term" value="P:RNA processing"/>
    <property type="evidence" value="ECO:0007669"/>
    <property type="project" value="TreeGrafter"/>
</dbReference>
<dbReference type="Pfam" id="PF01535">
    <property type="entry name" value="PPR"/>
    <property type="match status" value="2"/>
</dbReference>
<comment type="caution">
    <text evidence="3">The sequence shown here is derived from an EMBL/GenBank/DDBJ whole genome shotgun (WGS) entry which is preliminary data.</text>
</comment>
<name>A0A835I6Y8_9MAGN</name>
<gene>
    <name evidence="3" type="ORF">IFM89_033558</name>
</gene>
<evidence type="ECO:0000313" key="4">
    <source>
        <dbReference type="Proteomes" id="UP000631114"/>
    </source>
</evidence>
<protein>
    <recommendedName>
        <fullName evidence="5">Pentatricopeptide repeat-containing protein</fullName>
    </recommendedName>
</protein>
<evidence type="ECO:0000313" key="3">
    <source>
        <dbReference type="EMBL" id="KAF9611554.1"/>
    </source>
</evidence>
<feature type="repeat" description="PPR" evidence="2">
    <location>
        <begin position="91"/>
        <end position="125"/>
    </location>
</feature>
<dbReference type="Pfam" id="PF13041">
    <property type="entry name" value="PPR_2"/>
    <property type="match status" value="3"/>
</dbReference>
<dbReference type="PANTHER" id="PTHR47934:SF6">
    <property type="entry name" value="MITOCHONDRIAL GROUP I INTRON SPLICING FACTOR CCM1-RELATED"/>
    <property type="match status" value="1"/>
</dbReference>
<sequence length="386" mass="44651">MNNSVKEVEKALDRCGLVLNDDFVLELLKWHRSDWKSALRYFYWVSKGGRKKMYSPGSSVYNEMIDILGRMKRFMELGEVFDEMSGLGLVNERTFGILLNRYAGAHKVDEAIEVFYKRREFGLELDLSAFQTLLLSLCRYKHVETAESLFVEKKNEFPLDIKTLNIILNGWCVRGNLREAKRFWKDILDSACKPDMFTYGIFINSLTKSGKVSTATKLFRSMSENGCAPDVVICNCVIDSLCFKKRIPQALEIFKEMKERGGCPPNVATYNSLIKHLCKIVRMEKVYELLEEMEEKKGSCTPNEITFICLLKAAKKPEEVRGVLERMKRNDCRVAGDTYNMILKLFLDWNDVQGVQSVWTEMEKNGVGPDQRSYTIMIHRLHKKVE</sequence>
<dbReference type="GO" id="GO:0007005">
    <property type="term" value="P:mitochondrion organization"/>
    <property type="evidence" value="ECO:0007669"/>
    <property type="project" value="TreeGrafter"/>
</dbReference>
<dbReference type="Proteomes" id="UP000631114">
    <property type="component" value="Unassembled WGS sequence"/>
</dbReference>
<reference evidence="3 4" key="1">
    <citation type="submission" date="2020-10" db="EMBL/GenBank/DDBJ databases">
        <title>The Coptis chinensis genome and diversification of protoberbering-type alkaloids.</title>
        <authorList>
            <person name="Wang B."/>
            <person name="Shu S."/>
            <person name="Song C."/>
            <person name="Liu Y."/>
        </authorList>
    </citation>
    <scope>NUCLEOTIDE SEQUENCE [LARGE SCALE GENOMIC DNA]</scope>
    <source>
        <strain evidence="3">HL-2020</strain>
        <tissue evidence="3">Leaf</tissue>
    </source>
</reference>
<feature type="repeat" description="PPR" evidence="2">
    <location>
        <begin position="195"/>
        <end position="229"/>
    </location>
</feature>
<organism evidence="3 4">
    <name type="scientific">Coptis chinensis</name>
    <dbReference type="NCBI Taxonomy" id="261450"/>
    <lineage>
        <taxon>Eukaryota</taxon>
        <taxon>Viridiplantae</taxon>
        <taxon>Streptophyta</taxon>
        <taxon>Embryophyta</taxon>
        <taxon>Tracheophyta</taxon>
        <taxon>Spermatophyta</taxon>
        <taxon>Magnoliopsida</taxon>
        <taxon>Ranunculales</taxon>
        <taxon>Ranunculaceae</taxon>
        <taxon>Coptidoideae</taxon>
        <taxon>Coptis</taxon>
    </lineage>
</organism>
<dbReference type="NCBIfam" id="TIGR00756">
    <property type="entry name" value="PPR"/>
    <property type="match status" value="5"/>
</dbReference>
<dbReference type="PROSITE" id="PS51375">
    <property type="entry name" value="PPR"/>
    <property type="match status" value="5"/>
</dbReference>
<dbReference type="InterPro" id="IPR002885">
    <property type="entry name" value="PPR_rpt"/>
</dbReference>
<dbReference type="OrthoDB" id="185373at2759"/>
<feature type="repeat" description="PPR" evidence="2">
    <location>
        <begin position="160"/>
        <end position="194"/>
    </location>
</feature>
<dbReference type="GO" id="GO:0005739">
    <property type="term" value="C:mitochondrion"/>
    <property type="evidence" value="ECO:0007669"/>
    <property type="project" value="TreeGrafter"/>
</dbReference>
<keyword evidence="1" id="KW-0677">Repeat</keyword>
<dbReference type="GO" id="GO:0003729">
    <property type="term" value="F:mRNA binding"/>
    <property type="evidence" value="ECO:0007669"/>
    <property type="project" value="TreeGrafter"/>
</dbReference>
<accession>A0A835I6Y8</accession>
<keyword evidence="4" id="KW-1185">Reference proteome</keyword>
<feature type="repeat" description="PPR" evidence="2">
    <location>
        <begin position="266"/>
        <end position="296"/>
    </location>
</feature>
<dbReference type="InterPro" id="IPR011990">
    <property type="entry name" value="TPR-like_helical_dom_sf"/>
</dbReference>
<dbReference type="Gene3D" id="1.25.40.10">
    <property type="entry name" value="Tetratricopeptide repeat domain"/>
    <property type="match status" value="4"/>
</dbReference>